<organism evidence="2 3">
    <name type="scientific">Brevundimonas subvibrioides (strain ATCC 15264 / DSM 4735 / LMG 14903 / NBRC 16000 / CB 81)</name>
    <name type="common">Caulobacter subvibrioides</name>
    <dbReference type="NCBI Taxonomy" id="633149"/>
    <lineage>
        <taxon>Bacteria</taxon>
        <taxon>Pseudomonadati</taxon>
        <taxon>Pseudomonadota</taxon>
        <taxon>Alphaproteobacteria</taxon>
        <taxon>Caulobacterales</taxon>
        <taxon>Caulobacteraceae</taxon>
        <taxon>Brevundimonas</taxon>
    </lineage>
</organism>
<dbReference type="HOGENOM" id="CLU_1831317_0_0_5"/>
<sequence length="140" mass="14560">MAGTRTLGLLVLMTAALTAGAANAQSLQRSEVLGTWALTMTPAEGGDASITIQTDTGRLEMPLIVSPRGPSGITCTADGEAADCQLRRGQLVVTLTMDDARMAFTLASRTPSGFSGTARLRLPLLPFGSVHLGTVAMTRR</sequence>
<dbReference type="AlphaFoldDB" id="D9QFM6"/>
<evidence type="ECO:0000313" key="2">
    <source>
        <dbReference type="EMBL" id="ADL02541.1"/>
    </source>
</evidence>
<keyword evidence="3" id="KW-1185">Reference proteome</keyword>
<dbReference type="OrthoDB" id="7206910at2"/>
<dbReference type="KEGG" id="bsb:Bresu_3235"/>
<dbReference type="Proteomes" id="UP000002696">
    <property type="component" value="Chromosome"/>
</dbReference>
<evidence type="ECO:0000256" key="1">
    <source>
        <dbReference type="SAM" id="SignalP"/>
    </source>
</evidence>
<dbReference type="EMBL" id="CP002102">
    <property type="protein sequence ID" value="ADL02541.1"/>
    <property type="molecule type" value="Genomic_DNA"/>
</dbReference>
<dbReference type="InParanoid" id="D9QFM6"/>
<protein>
    <recommendedName>
        <fullName evidence="4">Lipocalin-like domain-containing protein</fullName>
    </recommendedName>
</protein>
<gene>
    <name evidence="2" type="ordered locus">Bresu_3235</name>
</gene>
<name>D9QFM6_BRESC</name>
<reference evidence="3" key="1">
    <citation type="journal article" date="2011" name="J. Bacteriol.">
        <title>Genome sequences of eight morphologically diverse alphaproteobacteria.</title>
        <authorList>
            <consortium name="US DOE Joint Genome Institute"/>
            <person name="Brown P.J."/>
            <person name="Kysela D.T."/>
            <person name="Buechlein A."/>
            <person name="Hemmerich C."/>
            <person name="Brun Y.V."/>
        </authorList>
    </citation>
    <scope>NUCLEOTIDE SEQUENCE [LARGE SCALE GENOMIC DNA]</scope>
    <source>
        <strain evidence="3">ATCC 15264 / DSM 4735 / LMG 14903 / NBRC 16000 / CB 81</strain>
    </source>
</reference>
<feature type="signal peptide" evidence="1">
    <location>
        <begin position="1"/>
        <end position="24"/>
    </location>
</feature>
<dbReference type="RefSeq" id="WP_013270641.1">
    <property type="nucleotide sequence ID" value="NC_014375.1"/>
</dbReference>
<feature type="chain" id="PRO_5003126710" description="Lipocalin-like domain-containing protein" evidence="1">
    <location>
        <begin position="25"/>
        <end position="140"/>
    </location>
</feature>
<evidence type="ECO:0000313" key="3">
    <source>
        <dbReference type="Proteomes" id="UP000002696"/>
    </source>
</evidence>
<dbReference type="STRING" id="633149.Bresu_3235"/>
<keyword evidence="1" id="KW-0732">Signal</keyword>
<proteinExistence type="predicted"/>
<accession>D9QFM6</accession>
<evidence type="ECO:0008006" key="4">
    <source>
        <dbReference type="Google" id="ProtNLM"/>
    </source>
</evidence>